<feature type="compositionally biased region" description="Basic and acidic residues" evidence="1">
    <location>
        <begin position="37"/>
        <end position="66"/>
    </location>
</feature>
<keyword evidence="3" id="KW-1185">Reference proteome</keyword>
<evidence type="ECO:0000256" key="1">
    <source>
        <dbReference type="SAM" id="MobiDB-lite"/>
    </source>
</evidence>
<protein>
    <submittedName>
        <fullName evidence="2">Uncharacterized protein</fullName>
    </submittedName>
</protein>
<feature type="region of interest" description="Disordered" evidence="1">
    <location>
        <begin position="1"/>
        <end position="70"/>
    </location>
</feature>
<organism evidence="2 3">
    <name type="scientific">Lithocarpus litseifolius</name>
    <dbReference type="NCBI Taxonomy" id="425828"/>
    <lineage>
        <taxon>Eukaryota</taxon>
        <taxon>Viridiplantae</taxon>
        <taxon>Streptophyta</taxon>
        <taxon>Embryophyta</taxon>
        <taxon>Tracheophyta</taxon>
        <taxon>Spermatophyta</taxon>
        <taxon>Magnoliopsida</taxon>
        <taxon>eudicotyledons</taxon>
        <taxon>Gunneridae</taxon>
        <taxon>Pentapetalae</taxon>
        <taxon>rosids</taxon>
        <taxon>fabids</taxon>
        <taxon>Fagales</taxon>
        <taxon>Fagaceae</taxon>
        <taxon>Lithocarpus</taxon>
    </lineage>
</organism>
<name>A0AAW2BL19_9ROSI</name>
<dbReference type="Proteomes" id="UP001459277">
    <property type="component" value="Unassembled WGS sequence"/>
</dbReference>
<proteinExistence type="predicted"/>
<dbReference type="AlphaFoldDB" id="A0AAW2BL19"/>
<accession>A0AAW2BL19</accession>
<gene>
    <name evidence="2" type="ORF">SO802_031727</name>
</gene>
<dbReference type="EMBL" id="JAZDWU010000011">
    <property type="protein sequence ID" value="KAK9986776.1"/>
    <property type="molecule type" value="Genomic_DNA"/>
</dbReference>
<evidence type="ECO:0000313" key="3">
    <source>
        <dbReference type="Proteomes" id="UP001459277"/>
    </source>
</evidence>
<evidence type="ECO:0000313" key="2">
    <source>
        <dbReference type="EMBL" id="KAK9986776.1"/>
    </source>
</evidence>
<comment type="caution">
    <text evidence="2">The sequence shown here is derived from an EMBL/GenBank/DDBJ whole genome shotgun (WGS) entry which is preliminary data.</text>
</comment>
<sequence length="125" mass="13844">MTVTSSIPQAQPKARVTSSTPEVSTQEMTSNEETESNTERGDSNRVYDENPQEKEDLTEATSKEQEGESTLTEFDPLLSLISPNLRATCSLLLSKHPKTMRDASKGTLSLRGFLLQQIRSIISQL</sequence>
<reference evidence="2 3" key="1">
    <citation type="submission" date="2024-01" db="EMBL/GenBank/DDBJ databases">
        <title>A telomere-to-telomere, gap-free genome of sweet tea (Lithocarpus litseifolius).</title>
        <authorList>
            <person name="Zhou J."/>
        </authorList>
    </citation>
    <scope>NUCLEOTIDE SEQUENCE [LARGE SCALE GENOMIC DNA]</scope>
    <source>
        <strain evidence="2">Zhou-2022a</strain>
        <tissue evidence="2">Leaf</tissue>
    </source>
</reference>